<sequence length="455" mass="47408">MLRTLFGDSTMTSLATTHFLTDPENGGNAAHRSVPCQPSAAQHAPEEQHVSAACQDPFVRLGVYRDLLRIPRVGILFVAAFFSRIPMMALPLVFTLYVVEGLDRSYAEAGIIAACETIGAAVGSPWRGKLIDRFGVRRALIPSLVAVVLLYPLVPFVGFWGLVPVAFLAGVFLIPVQTIARLALGILAPIEQRRTAFAADSVVGEAAFIIGPAIGGVLVVQASPVIALLLVGACTVLAGLIFFAMNPPTRSATVEESGSPTAEIAPKRGWMTPTIGYLFALSAGTMFALMATDLGIIAALREIDAIAMVGVVYLGWGASSLLGGLVYGAQSRSIRPTYLLFAMGLLTIPIGLADSVLVLALASIPAGFLCAPSLAAATEWITHLVDERDRGVAMGWQGTAFTVGGASAAPLIGWSIDHFGAAGGFALGGGVAVVIALVALLGQRFGSRDVVRSLD</sequence>
<feature type="transmembrane region" description="Helical" evidence="5">
    <location>
        <begin position="226"/>
        <end position="245"/>
    </location>
</feature>
<dbReference type="EMBL" id="RDBF01000001">
    <property type="protein sequence ID" value="RLV57632.1"/>
    <property type="molecule type" value="Genomic_DNA"/>
</dbReference>
<dbReference type="Pfam" id="PF07690">
    <property type="entry name" value="MFS_1"/>
    <property type="match status" value="1"/>
</dbReference>
<dbReference type="PROSITE" id="PS50850">
    <property type="entry name" value="MFS"/>
    <property type="match status" value="1"/>
</dbReference>
<evidence type="ECO:0000256" key="5">
    <source>
        <dbReference type="SAM" id="Phobius"/>
    </source>
</evidence>
<name>A0A3L8PUC0_9ACTN</name>
<keyword evidence="3 5" id="KW-1133">Transmembrane helix</keyword>
<organism evidence="7 8">
    <name type="scientific">Aeromicrobium phragmitis</name>
    <dbReference type="NCBI Taxonomy" id="2478914"/>
    <lineage>
        <taxon>Bacteria</taxon>
        <taxon>Bacillati</taxon>
        <taxon>Actinomycetota</taxon>
        <taxon>Actinomycetes</taxon>
        <taxon>Propionibacteriales</taxon>
        <taxon>Nocardioidaceae</taxon>
        <taxon>Aeromicrobium</taxon>
    </lineage>
</organism>
<feature type="transmembrane region" description="Helical" evidence="5">
    <location>
        <begin position="105"/>
        <end position="127"/>
    </location>
</feature>
<keyword evidence="4 5" id="KW-0472">Membrane</keyword>
<evidence type="ECO:0000256" key="4">
    <source>
        <dbReference type="ARBA" id="ARBA00023136"/>
    </source>
</evidence>
<feature type="transmembrane region" description="Helical" evidence="5">
    <location>
        <begin position="166"/>
        <end position="190"/>
    </location>
</feature>
<dbReference type="PANTHER" id="PTHR23542:SF1">
    <property type="entry name" value="MAJOR FACILITATOR SUPERFAMILY (MFS) PROFILE DOMAIN-CONTAINING PROTEIN"/>
    <property type="match status" value="1"/>
</dbReference>
<dbReference type="InterPro" id="IPR036259">
    <property type="entry name" value="MFS_trans_sf"/>
</dbReference>
<dbReference type="InterPro" id="IPR011701">
    <property type="entry name" value="MFS"/>
</dbReference>
<feature type="domain" description="Major facilitator superfamily (MFS) profile" evidence="6">
    <location>
        <begin position="1"/>
        <end position="250"/>
    </location>
</feature>
<evidence type="ECO:0000313" key="8">
    <source>
        <dbReference type="Proteomes" id="UP000282515"/>
    </source>
</evidence>
<keyword evidence="8" id="KW-1185">Reference proteome</keyword>
<accession>A0A3L8PUC0</accession>
<dbReference type="SUPFAM" id="SSF103473">
    <property type="entry name" value="MFS general substrate transporter"/>
    <property type="match status" value="1"/>
</dbReference>
<dbReference type="GO" id="GO:0022857">
    <property type="term" value="F:transmembrane transporter activity"/>
    <property type="evidence" value="ECO:0007669"/>
    <property type="project" value="InterPro"/>
</dbReference>
<feature type="transmembrane region" description="Helical" evidence="5">
    <location>
        <begin position="139"/>
        <end position="160"/>
    </location>
</feature>
<dbReference type="AlphaFoldDB" id="A0A3L8PUC0"/>
<feature type="transmembrane region" description="Helical" evidence="5">
    <location>
        <begin position="277"/>
        <end position="300"/>
    </location>
</feature>
<protein>
    <submittedName>
        <fullName evidence="7">MFS transporter</fullName>
    </submittedName>
</protein>
<dbReference type="OrthoDB" id="4229605at2"/>
<feature type="transmembrane region" description="Helical" evidence="5">
    <location>
        <begin position="75"/>
        <end position="99"/>
    </location>
</feature>
<proteinExistence type="predicted"/>
<dbReference type="PANTHER" id="PTHR23542">
    <property type="match status" value="1"/>
</dbReference>
<reference evidence="7 8" key="1">
    <citation type="submission" date="2018-10" db="EMBL/GenBank/DDBJ databases">
        <title>Aeromicrobium sp. 9W16Y-2 whole genome shotgun sequence.</title>
        <authorList>
            <person name="Li F."/>
        </authorList>
    </citation>
    <scope>NUCLEOTIDE SEQUENCE [LARGE SCALE GENOMIC DNA]</scope>
    <source>
        <strain evidence="7 8">9W16Y-2</strain>
    </source>
</reference>
<evidence type="ECO:0000256" key="3">
    <source>
        <dbReference type="ARBA" id="ARBA00022989"/>
    </source>
</evidence>
<evidence type="ECO:0000256" key="1">
    <source>
        <dbReference type="ARBA" id="ARBA00004651"/>
    </source>
</evidence>
<dbReference type="GO" id="GO:0005886">
    <property type="term" value="C:plasma membrane"/>
    <property type="evidence" value="ECO:0007669"/>
    <property type="project" value="UniProtKB-SubCell"/>
</dbReference>
<evidence type="ECO:0000259" key="6">
    <source>
        <dbReference type="PROSITE" id="PS50850"/>
    </source>
</evidence>
<keyword evidence="2 5" id="KW-0812">Transmembrane</keyword>
<dbReference type="InterPro" id="IPR020846">
    <property type="entry name" value="MFS_dom"/>
</dbReference>
<comment type="subcellular location">
    <subcellularLocation>
        <location evidence="1">Cell membrane</location>
        <topology evidence="1">Multi-pass membrane protein</topology>
    </subcellularLocation>
</comment>
<gene>
    <name evidence="7" type="ORF">D9V41_02535</name>
</gene>
<feature type="transmembrane region" description="Helical" evidence="5">
    <location>
        <begin position="419"/>
        <end position="442"/>
    </location>
</feature>
<dbReference type="Gene3D" id="1.20.1250.20">
    <property type="entry name" value="MFS general substrate transporter like domains"/>
    <property type="match status" value="2"/>
</dbReference>
<comment type="caution">
    <text evidence="7">The sequence shown here is derived from an EMBL/GenBank/DDBJ whole genome shotgun (WGS) entry which is preliminary data.</text>
</comment>
<evidence type="ECO:0000256" key="2">
    <source>
        <dbReference type="ARBA" id="ARBA00022692"/>
    </source>
</evidence>
<feature type="transmembrane region" description="Helical" evidence="5">
    <location>
        <begin position="306"/>
        <end position="327"/>
    </location>
</feature>
<feature type="transmembrane region" description="Helical" evidence="5">
    <location>
        <begin position="339"/>
        <end position="364"/>
    </location>
</feature>
<evidence type="ECO:0000313" key="7">
    <source>
        <dbReference type="EMBL" id="RLV57632.1"/>
    </source>
</evidence>
<dbReference type="Proteomes" id="UP000282515">
    <property type="component" value="Unassembled WGS sequence"/>
</dbReference>
<feature type="transmembrane region" description="Helical" evidence="5">
    <location>
        <begin position="202"/>
        <end position="220"/>
    </location>
</feature>